<dbReference type="InterPro" id="IPR048015">
    <property type="entry name" value="NTP-PPase_MazG-like_N"/>
</dbReference>
<dbReference type="InterPro" id="IPR004518">
    <property type="entry name" value="MazG-like_dom"/>
</dbReference>
<dbReference type="FunFam" id="1.10.287.1080:FF:000001">
    <property type="entry name" value="Nucleoside triphosphate pyrophosphohydrolase"/>
    <property type="match status" value="1"/>
</dbReference>
<dbReference type="EC" id="3.6.1.8" evidence="3"/>
<keyword evidence="7" id="KW-1185">Reference proteome</keyword>
<gene>
    <name evidence="6" type="ORF">CU669_07585</name>
</gene>
<organism evidence="6 7">
    <name type="scientific">Paramagnetospirillum kuznetsovii</name>
    <dbReference type="NCBI Taxonomy" id="2053833"/>
    <lineage>
        <taxon>Bacteria</taxon>
        <taxon>Pseudomonadati</taxon>
        <taxon>Pseudomonadota</taxon>
        <taxon>Alphaproteobacteria</taxon>
        <taxon>Rhodospirillales</taxon>
        <taxon>Magnetospirillaceae</taxon>
        <taxon>Paramagnetospirillum</taxon>
    </lineage>
</organism>
<dbReference type="Gene3D" id="1.10.287.1080">
    <property type="entry name" value="MazG-like"/>
    <property type="match status" value="2"/>
</dbReference>
<dbReference type="GO" id="GO:0006950">
    <property type="term" value="P:response to stress"/>
    <property type="evidence" value="ECO:0007669"/>
    <property type="project" value="UniProtKB-ARBA"/>
</dbReference>
<dbReference type="Proteomes" id="UP000251075">
    <property type="component" value="Unassembled WGS sequence"/>
</dbReference>
<comment type="similarity">
    <text evidence="2">Belongs to the nucleoside triphosphate pyrophosphohydrolase family.</text>
</comment>
<dbReference type="SUPFAM" id="SSF101386">
    <property type="entry name" value="all-alpha NTP pyrophosphatases"/>
    <property type="match status" value="2"/>
</dbReference>
<dbReference type="RefSeq" id="WP_112143306.1">
    <property type="nucleotide sequence ID" value="NZ_PGTO01000004.1"/>
</dbReference>
<evidence type="ECO:0000313" key="6">
    <source>
        <dbReference type="EMBL" id="RAU22543.1"/>
    </source>
</evidence>
<feature type="domain" description="NTP pyrophosphohydrolase MazG-like" evidence="5">
    <location>
        <begin position="27"/>
        <end position="100"/>
    </location>
</feature>
<dbReference type="GO" id="GO:0046047">
    <property type="term" value="P:TTP catabolic process"/>
    <property type="evidence" value="ECO:0007669"/>
    <property type="project" value="TreeGrafter"/>
</dbReference>
<dbReference type="FunFam" id="1.10.287.1080:FF:000003">
    <property type="entry name" value="Nucleoside triphosphate pyrophosphohydrolase"/>
    <property type="match status" value="1"/>
</dbReference>
<feature type="domain" description="NTP pyrophosphohydrolase MazG-like" evidence="5">
    <location>
        <begin position="166"/>
        <end position="229"/>
    </location>
</feature>
<dbReference type="OrthoDB" id="9808939at2"/>
<dbReference type="GO" id="GO:0046061">
    <property type="term" value="P:dATP catabolic process"/>
    <property type="evidence" value="ECO:0007669"/>
    <property type="project" value="TreeGrafter"/>
</dbReference>
<dbReference type="InterPro" id="IPR011551">
    <property type="entry name" value="NTP_PyrPHydrolase_MazG"/>
</dbReference>
<dbReference type="GO" id="GO:0006203">
    <property type="term" value="P:dGTP catabolic process"/>
    <property type="evidence" value="ECO:0007669"/>
    <property type="project" value="TreeGrafter"/>
</dbReference>
<dbReference type="GO" id="GO:0046052">
    <property type="term" value="P:UTP catabolic process"/>
    <property type="evidence" value="ECO:0007669"/>
    <property type="project" value="TreeGrafter"/>
</dbReference>
<dbReference type="NCBIfam" id="NF007113">
    <property type="entry name" value="PRK09562.1"/>
    <property type="match status" value="1"/>
</dbReference>
<dbReference type="InterPro" id="IPR048011">
    <property type="entry name" value="NTP-PPase_MazG-like_C"/>
</dbReference>
<proteinExistence type="inferred from homology"/>
<dbReference type="AlphaFoldDB" id="A0A364NZR4"/>
<dbReference type="GO" id="GO:0047693">
    <property type="term" value="F:ATP diphosphatase activity"/>
    <property type="evidence" value="ECO:0007669"/>
    <property type="project" value="UniProtKB-EC"/>
</dbReference>
<dbReference type="GO" id="GO:0046076">
    <property type="term" value="P:dTTP catabolic process"/>
    <property type="evidence" value="ECO:0007669"/>
    <property type="project" value="TreeGrafter"/>
</dbReference>
<protein>
    <recommendedName>
        <fullName evidence="4">Nucleoside triphosphate pyrophosphohydrolase</fullName>
        <ecNumber evidence="3">3.6.1.8</ecNumber>
    </recommendedName>
</protein>
<evidence type="ECO:0000259" key="5">
    <source>
        <dbReference type="Pfam" id="PF03819"/>
    </source>
</evidence>
<evidence type="ECO:0000313" key="7">
    <source>
        <dbReference type="Proteomes" id="UP000251075"/>
    </source>
</evidence>
<dbReference type="PANTHER" id="PTHR30522">
    <property type="entry name" value="NUCLEOSIDE TRIPHOSPHATE PYROPHOSPHOHYDROLASE"/>
    <property type="match status" value="1"/>
</dbReference>
<comment type="caution">
    <text evidence="6">The sequence shown here is derived from an EMBL/GenBank/DDBJ whole genome shotgun (WGS) entry which is preliminary data.</text>
</comment>
<dbReference type="CDD" id="cd11528">
    <property type="entry name" value="NTP-PPase_MazG_Nterm"/>
    <property type="match status" value="1"/>
</dbReference>
<dbReference type="Pfam" id="PF03819">
    <property type="entry name" value="MazG"/>
    <property type="match status" value="2"/>
</dbReference>
<dbReference type="EMBL" id="PGTO01000004">
    <property type="protein sequence ID" value="RAU22543.1"/>
    <property type="molecule type" value="Genomic_DNA"/>
</dbReference>
<evidence type="ECO:0000256" key="3">
    <source>
        <dbReference type="ARBA" id="ARBA00066372"/>
    </source>
</evidence>
<accession>A0A364NZR4</accession>
<keyword evidence="6" id="KW-0378">Hydrolase</keyword>
<evidence type="ECO:0000256" key="2">
    <source>
        <dbReference type="ARBA" id="ARBA00061115"/>
    </source>
</evidence>
<dbReference type="PANTHER" id="PTHR30522:SF0">
    <property type="entry name" value="NUCLEOSIDE TRIPHOSPHATE PYROPHOSPHOHYDROLASE"/>
    <property type="match status" value="1"/>
</dbReference>
<reference evidence="6 7" key="1">
    <citation type="submission" date="2017-11" db="EMBL/GenBank/DDBJ databases">
        <title>Draft genome sequence of magnetotactic bacterium Magnetospirillum kuznetsovii LBB-42.</title>
        <authorList>
            <person name="Grouzdev D.S."/>
            <person name="Rysina M.S."/>
            <person name="Baslerov R.V."/>
            <person name="Koziaeva V."/>
        </authorList>
    </citation>
    <scope>NUCLEOTIDE SEQUENCE [LARGE SCALE GENOMIC DNA]</scope>
    <source>
        <strain evidence="6 7">LBB-42</strain>
    </source>
</reference>
<dbReference type="GO" id="GO:0046081">
    <property type="term" value="P:dUTP catabolic process"/>
    <property type="evidence" value="ECO:0007669"/>
    <property type="project" value="TreeGrafter"/>
</dbReference>
<name>A0A364NZR4_9PROT</name>
<evidence type="ECO:0000256" key="4">
    <source>
        <dbReference type="ARBA" id="ARBA00074799"/>
    </source>
</evidence>
<dbReference type="NCBIfam" id="TIGR00444">
    <property type="entry name" value="mazG"/>
    <property type="match status" value="1"/>
</dbReference>
<dbReference type="CDD" id="cd11529">
    <property type="entry name" value="NTP-PPase_MazG_Cterm"/>
    <property type="match status" value="1"/>
</dbReference>
<comment type="catalytic activity">
    <reaction evidence="1">
        <text>ATP + H2O = AMP + diphosphate + H(+)</text>
        <dbReference type="Rhea" id="RHEA:14245"/>
        <dbReference type="ChEBI" id="CHEBI:15377"/>
        <dbReference type="ChEBI" id="CHEBI:15378"/>
        <dbReference type="ChEBI" id="CHEBI:30616"/>
        <dbReference type="ChEBI" id="CHEBI:33019"/>
        <dbReference type="ChEBI" id="CHEBI:456215"/>
        <dbReference type="EC" id="3.6.1.8"/>
    </reaction>
</comment>
<evidence type="ECO:0000256" key="1">
    <source>
        <dbReference type="ARBA" id="ARBA00052141"/>
    </source>
</evidence>
<sequence>MRSIDRLLDIMARLRDPKAGCPWDLEQSFATIAPYTIEEAYEVAEAIDQGDMPALKDELGDLLFQVVFYAQMAKENGDFDFDAIAEAIADKMIRRHPHVFGQPDGRDSAGQTIAWEETKARERTAKSEEAPGVLAGIARTLPPMTRALKLQKRAARVGFDWAEAVTILDKLAEEAAEIAHEIKTGAPHDRLEDEMGDVLFVCVNLARKLDIDPERALKRANAKFERRFGHIETELKAQGRSPERASLDEMEALWQAAKVLEKSGGSGDR</sequence>